<dbReference type="STRING" id="1081102.A0A167QXS2"/>
<evidence type="ECO:0000256" key="3">
    <source>
        <dbReference type="SAM" id="MobiDB-lite"/>
    </source>
</evidence>
<name>A0A167QXS2_9HYPO</name>
<dbReference type="Proteomes" id="UP000076874">
    <property type="component" value="Unassembled WGS sequence"/>
</dbReference>
<feature type="region of interest" description="Disordered" evidence="3">
    <location>
        <begin position="438"/>
        <end position="464"/>
    </location>
</feature>
<dbReference type="GO" id="GO:0000981">
    <property type="term" value="F:DNA-binding transcription factor activity, RNA polymerase II-specific"/>
    <property type="evidence" value="ECO:0007669"/>
    <property type="project" value="InterPro"/>
</dbReference>
<dbReference type="GO" id="GO:0008270">
    <property type="term" value="F:zinc ion binding"/>
    <property type="evidence" value="ECO:0007669"/>
    <property type="project" value="InterPro"/>
</dbReference>
<accession>A0A167QXS2</accession>
<dbReference type="PROSITE" id="PS50048">
    <property type="entry name" value="ZN2_CY6_FUNGAL_2"/>
    <property type="match status" value="1"/>
</dbReference>
<feature type="region of interest" description="Disordered" evidence="3">
    <location>
        <begin position="134"/>
        <end position="167"/>
    </location>
</feature>
<dbReference type="CDD" id="cd12148">
    <property type="entry name" value="fungal_TF_MHR"/>
    <property type="match status" value="1"/>
</dbReference>
<evidence type="ECO:0000313" key="5">
    <source>
        <dbReference type="EMBL" id="OAA58076.1"/>
    </source>
</evidence>
<protein>
    <submittedName>
        <fullName evidence="5">Transcription factor</fullName>
    </submittedName>
</protein>
<dbReference type="InterPro" id="IPR001138">
    <property type="entry name" value="Zn2Cys6_DnaBD"/>
</dbReference>
<evidence type="ECO:0000256" key="2">
    <source>
        <dbReference type="ARBA" id="ARBA00023242"/>
    </source>
</evidence>
<keyword evidence="6" id="KW-1185">Reference proteome</keyword>
<evidence type="ECO:0000256" key="1">
    <source>
        <dbReference type="ARBA" id="ARBA00022723"/>
    </source>
</evidence>
<dbReference type="InterPro" id="IPR007219">
    <property type="entry name" value="XnlR_reg_dom"/>
</dbReference>
<sequence>MSSDPSKCRVKKLRCSKERPSCSNCLKAKVQCVRSGKGKKPNQTKRLANDFEQFGDRLERLEKNTGGRCEREHQSGHDGAGPGPESARHDAGPDAFRHPVIADARTNTTGVPRTNSLLSLLEDADEQINAQLEAMRPRSSSLRDILAQGRQQDQAQRSPPPPPPLDGFLSFKDGVYRRMGALDSGALDAYYLAHDSAPLLLPPKRLLEAIVEPFFRHIAPVVPLLSRGPCLAAIASHYAEPNPSSAEQQAEPAWVVLFNFMVLFCFVGRYMPLDRPSSDIDVVQIKQFERPFVSNLRRSFAIMDKLLAPTLLNVQALMALTLISQKHFSEHVTQYLLNQACFVAKAKGLHRQRRHAQEDQEPVTDDVDEQRRVFWCLFTIDKDVALLLGQPPNLHHYDCAVPYPVHVSYEYLRRLDCSVVLGKIYLLLYSSAAAAADHGHDDGHGHGHGHDYDHDHGPTSPRREDDVDALLADLDTIQHAVENVPPRDLDRMHRSWQFLVLEHKHTLHHARLLVLRRSTDAAKYDRRLVEARRCIKTLSRLRVARTTVGGFMVLRRPFQWRPFTAFFELLPTVYTYPLAVGQLDDLNLLKELVDMLRVVAAAEDASAYCATLVDVASGCIAIADEFVRRCLRHQNAAAEGPGRHLLAPGASGNGSLPRKRKGSVGSTSTGVAGGGCANKRQQSDSRPSSHRPNEPPLPLPVETLPSDSSLPPPPPPPPPPTFTPLSSGAHNMTDLAFAGSDDTGWPNTFLEWPERGSDYLSVFNDGLLWWGEDVFPAEQDTPP</sequence>
<gene>
    <name evidence="5" type="ORF">SPI_06961</name>
</gene>
<dbReference type="GO" id="GO:0003677">
    <property type="term" value="F:DNA binding"/>
    <property type="evidence" value="ECO:0007669"/>
    <property type="project" value="InterPro"/>
</dbReference>
<feature type="compositionally biased region" description="Low complexity" evidence="3">
    <location>
        <begin position="700"/>
        <end position="709"/>
    </location>
</feature>
<reference evidence="5 6" key="1">
    <citation type="journal article" date="2016" name="Genome Biol. Evol.">
        <title>Divergent and convergent evolution of fungal pathogenicity.</title>
        <authorList>
            <person name="Shang Y."/>
            <person name="Xiao G."/>
            <person name="Zheng P."/>
            <person name="Cen K."/>
            <person name="Zhan S."/>
            <person name="Wang C."/>
        </authorList>
    </citation>
    <scope>NUCLEOTIDE SEQUENCE [LARGE SCALE GENOMIC DNA]</scope>
    <source>
        <strain evidence="5 6">RCEF 264</strain>
    </source>
</reference>
<dbReference type="PANTHER" id="PTHR46910">
    <property type="entry name" value="TRANSCRIPTION FACTOR PDR1"/>
    <property type="match status" value="1"/>
</dbReference>
<dbReference type="InterPro" id="IPR036864">
    <property type="entry name" value="Zn2-C6_fun-type_DNA-bd_sf"/>
</dbReference>
<feature type="region of interest" description="Disordered" evidence="3">
    <location>
        <begin position="641"/>
        <end position="739"/>
    </location>
</feature>
<dbReference type="Gene3D" id="4.10.240.10">
    <property type="entry name" value="Zn(2)-C6 fungal-type DNA-binding domain"/>
    <property type="match status" value="1"/>
</dbReference>
<dbReference type="EMBL" id="AZHD01000013">
    <property type="protein sequence ID" value="OAA58076.1"/>
    <property type="molecule type" value="Genomic_DNA"/>
</dbReference>
<dbReference type="SMART" id="SM00906">
    <property type="entry name" value="Fungal_trans"/>
    <property type="match status" value="1"/>
</dbReference>
<dbReference type="Pfam" id="PF04082">
    <property type="entry name" value="Fungal_trans"/>
    <property type="match status" value="1"/>
</dbReference>
<comment type="caution">
    <text evidence="5">The sequence shown here is derived from an EMBL/GenBank/DDBJ whole genome shotgun (WGS) entry which is preliminary data.</text>
</comment>
<dbReference type="PANTHER" id="PTHR46910:SF25">
    <property type="entry name" value="ABC-TRANSPORTER-REGULATING TRANSCRIPTION FACTOR"/>
    <property type="match status" value="1"/>
</dbReference>
<dbReference type="Pfam" id="PF00172">
    <property type="entry name" value="Zn_clus"/>
    <property type="match status" value="1"/>
</dbReference>
<dbReference type="GO" id="GO:0006351">
    <property type="term" value="P:DNA-templated transcription"/>
    <property type="evidence" value="ECO:0007669"/>
    <property type="project" value="InterPro"/>
</dbReference>
<feature type="compositionally biased region" description="Pro residues" evidence="3">
    <location>
        <begin position="710"/>
        <end position="722"/>
    </location>
</feature>
<organism evidence="5 6">
    <name type="scientific">Niveomyces insectorum RCEF 264</name>
    <dbReference type="NCBI Taxonomy" id="1081102"/>
    <lineage>
        <taxon>Eukaryota</taxon>
        <taxon>Fungi</taxon>
        <taxon>Dikarya</taxon>
        <taxon>Ascomycota</taxon>
        <taxon>Pezizomycotina</taxon>
        <taxon>Sordariomycetes</taxon>
        <taxon>Hypocreomycetidae</taxon>
        <taxon>Hypocreales</taxon>
        <taxon>Cordycipitaceae</taxon>
        <taxon>Niveomyces</taxon>
    </lineage>
</organism>
<evidence type="ECO:0000313" key="6">
    <source>
        <dbReference type="Proteomes" id="UP000076874"/>
    </source>
</evidence>
<dbReference type="SUPFAM" id="SSF57701">
    <property type="entry name" value="Zn2/Cys6 DNA-binding domain"/>
    <property type="match status" value="1"/>
</dbReference>
<feature type="domain" description="Zn(2)-C6 fungal-type" evidence="4">
    <location>
        <begin position="8"/>
        <end position="34"/>
    </location>
</feature>
<evidence type="ECO:0000259" key="4">
    <source>
        <dbReference type="PROSITE" id="PS50048"/>
    </source>
</evidence>
<dbReference type="AlphaFoldDB" id="A0A167QXS2"/>
<dbReference type="CDD" id="cd00067">
    <property type="entry name" value="GAL4"/>
    <property type="match status" value="1"/>
</dbReference>
<dbReference type="OrthoDB" id="103819at2759"/>
<keyword evidence="2" id="KW-0539">Nucleus</keyword>
<keyword evidence="1" id="KW-0479">Metal-binding</keyword>
<dbReference type="InterPro" id="IPR050987">
    <property type="entry name" value="AtrR-like"/>
</dbReference>
<feature type="region of interest" description="Disordered" evidence="3">
    <location>
        <begin position="34"/>
        <end position="94"/>
    </location>
</feature>
<feature type="compositionally biased region" description="Basic and acidic residues" evidence="3">
    <location>
        <begin position="54"/>
        <end position="76"/>
    </location>
</feature>
<proteinExistence type="predicted"/>